<feature type="transmembrane region" description="Helical" evidence="1">
    <location>
        <begin position="30"/>
        <end position="48"/>
    </location>
</feature>
<keyword evidence="1" id="KW-0812">Transmembrane</keyword>
<feature type="transmembrane region" description="Helical" evidence="1">
    <location>
        <begin position="460"/>
        <end position="479"/>
    </location>
</feature>
<dbReference type="RefSeq" id="WP_184918694.1">
    <property type="nucleotide sequence ID" value="NZ_JACHJR010000001.1"/>
</dbReference>
<evidence type="ECO:0000313" key="2">
    <source>
        <dbReference type="EMBL" id="MBB4948806.1"/>
    </source>
</evidence>
<evidence type="ECO:0008006" key="4">
    <source>
        <dbReference type="Google" id="ProtNLM"/>
    </source>
</evidence>
<evidence type="ECO:0000313" key="3">
    <source>
        <dbReference type="Proteomes" id="UP000573327"/>
    </source>
</evidence>
<feature type="transmembrane region" description="Helical" evidence="1">
    <location>
        <begin position="409"/>
        <end position="429"/>
    </location>
</feature>
<keyword evidence="1" id="KW-1133">Transmembrane helix</keyword>
<sequence length="492" mass="52568">MPTAPTLAPPRRPATQLTGRARRLPPELRLPVTVFAGTELVLLLWWAACYPALTSYDSAAYVTTAVSAVWSSDHSVAYDALVWLALRTPGRIAALTLAQTVATAGALAYTCVALRGLGVRGRRSGTVAVLLAIAPPTGAFVVFLWKDVPFTLCALLVFAASARLLARTAARADWLVLAAALTGLGLFRNNGLGVALVAGLALTLGLAGRRAVLALLTAAAVGFSLLCQLVLYPAAGIVPPRVSSVHSLHYHDIAVAYAAQPTVLTAADLALLAQVAPVGEWARAGANCWVSDQLFTSAFDRAAADRLNARLIDIWQRLLTERPDLVAGARICRGHIAWAPFPGPVAQQAFTWVGRPGPTPADLYGLAAPGTPLAEHPARFALYSRPRSQLLQAGARFWYHLARTPQLDWLLFRGATWCYLGYAAVLLFARGRRMRSAHLLAGVLIGFQLTVLAANPAPLYRYMVGPLFVAPFCLTLLTARRSLTRRQSAPKA</sequence>
<dbReference type="Proteomes" id="UP000573327">
    <property type="component" value="Unassembled WGS sequence"/>
</dbReference>
<gene>
    <name evidence="2" type="ORF">F4556_004341</name>
</gene>
<reference evidence="2 3" key="1">
    <citation type="submission" date="2020-08" db="EMBL/GenBank/DDBJ databases">
        <title>Sequencing the genomes of 1000 actinobacteria strains.</title>
        <authorList>
            <person name="Klenk H.-P."/>
        </authorList>
    </citation>
    <scope>NUCLEOTIDE SEQUENCE [LARGE SCALE GENOMIC DNA]</scope>
    <source>
        <strain evidence="2 3">DSM 44786</strain>
    </source>
</reference>
<organism evidence="2 3">
    <name type="scientific">Kitasatospora gansuensis</name>
    <dbReference type="NCBI Taxonomy" id="258050"/>
    <lineage>
        <taxon>Bacteria</taxon>
        <taxon>Bacillati</taxon>
        <taxon>Actinomycetota</taxon>
        <taxon>Actinomycetes</taxon>
        <taxon>Kitasatosporales</taxon>
        <taxon>Streptomycetaceae</taxon>
        <taxon>Kitasatospora</taxon>
    </lineage>
</organism>
<protein>
    <recommendedName>
        <fullName evidence="4">Glycosyltransferase RgtA/B/C/D-like domain-containing protein</fullName>
    </recommendedName>
</protein>
<feature type="transmembrane region" description="Helical" evidence="1">
    <location>
        <begin position="174"/>
        <end position="204"/>
    </location>
</feature>
<feature type="transmembrane region" description="Helical" evidence="1">
    <location>
        <begin position="92"/>
        <end position="114"/>
    </location>
</feature>
<keyword evidence="3" id="KW-1185">Reference proteome</keyword>
<name>A0A7W7SGD7_9ACTN</name>
<feature type="transmembrane region" description="Helical" evidence="1">
    <location>
        <begin position="126"/>
        <end position="145"/>
    </location>
</feature>
<keyword evidence="1" id="KW-0472">Membrane</keyword>
<dbReference type="EMBL" id="JACHJR010000001">
    <property type="protein sequence ID" value="MBB4948806.1"/>
    <property type="molecule type" value="Genomic_DNA"/>
</dbReference>
<dbReference type="AlphaFoldDB" id="A0A7W7SGD7"/>
<accession>A0A7W7SGD7</accession>
<comment type="caution">
    <text evidence="2">The sequence shown here is derived from an EMBL/GenBank/DDBJ whole genome shotgun (WGS) entry which is preliminary data.</text>
</comment>
<evidence type="ECO:0000256" key="1">
    <source>
        <dbReference type="SAM" id="Phobius"/>
    </source>
</evidence>
<proteinExistence type="predicted"/>
<feature type="transmembrane region" description="Helical" evidence="1">
    <location>
        <begin position="211"/>
        <end position="235"/>
    </location>
</feature>